<organism evidence="1 2">
    <name type="scientific">Avena sativa</name>
    <name type="common">Oat</name>
    <dbReference type="NCBI Taxonomy" id="4498"/>
    <lineage>
        <taxon>Eukaryota</taxon>
        <taxon>Viridiplantae</taxon>
        <taxon>Streptophyta</taxon>
        <taxon>Embryophyta</taxon>
        <taxon>Tracheophyta</taxon>
        <taxon>Spermatophyta</taxon>
        <taxon>Magnoliopsida</taxon>
        <taxon>Liliopsida</taxon>
        <taxon>Poales</taxon>
        <taxon>Poaceae</taxon>
        <taxon>BOP clade</taxon>
        <taxon>Pooideae</taxon>
        <taxon>Poodae</taxon>
        <taxon>Poeae</taxon>
        <taxon>Poeae Chloroplast Group 1 (Aveneae type)</taxon>
        <taxon>Aveninae</taxon>
        <taxon>Avena</taxon>
    </lineage>
</organism>
<sequence length="411" mass="45645">MESASARLQGKLCDVCKLLEFCFSLLHFPLSQSLLHPGLRGRPAPLPRHTALRSAFLHRRDFPLVLMEDKSKRGKKKDGPTSAPPHHRKGGLKFKPRVPTKKAPKGVPKMEPGKESEFETIDKDLLIKLRTPQSTRALEGRIRAQNNEACVQVAFGQADHQLQDLFTPLKVLRQVVAWPPLPSVPYLTSSEYLQSNLLFILQVKREKDVHLFSESMLSDVTTSAAKLSKQCAEPQDFTHPDYNYPPLTIPPRRHYSGDPEFFDEDDFSEFSSSGAQDGELTAAQELGLMDTDDMTSEPQLFLVQFPSSLPLTRQVESVADADMDTSEDVETEGTKSQETIRGCKLKDLPGGLMGKVLVYKSGKVKMRLGDALFDVSAGLDCAFAQEAVAINTNMKHFCSLWGGQQACGRDS</sequence>
<proteinExistence type="predicted"/>
<evidence type="ECO:0000313" key="2">
    <source>
        <dbReference type="Proteomes" id="UP001732700"/>
    </source>
</evidence>
<keyword evidence="2" id="KW-1185">Reference proteome</keyword>
<accession>A0ACD6A716</accession>
<evidence type="ECO:0000313" key="1">
    <source>
        <dbReference type="EnsemblPlants" id="AVESA.00010b.r2.7CG0692440.2.CDS"/>
    </source>
</evidence>
<name>A0ACD6A716_AVESA</name>
<dbReference type="EnsemblPlants" id="AVESA.00010b.r2.7CG0692440.2">
    <property type="protein sequence ID" value="AVESA.00010b.r2.7CG0692440.2.CDS"/>
    <property type="gene ID" value="AVESA.00010b.r2.7CG0692440"/>
</dbReference>
<protein>
    <submittedName>
        <fullName evidence="1">Uncharacterized protein</fullName>
    </submittedName>
</protein>
<dbReference type="Proteomes" id="UP001732700">
    <property type="component" value="Chromosome 7C"/>
</dbReference>
<reference evidence="1" key="2">
    <citation type="submission" date="2025-09" db="UniProtKB">
        <authorList>
            <consortium name="EnsemblPlants"/>
        </authorList>
    </citation>
    <scope>IDENTIFICATION</scope>
</reference>
<reference evidence="1" key="1">
    <citation type="submission" date="2021-05" db="EMBL/GenBank/DDBJ databases">
        <authorList>
            <person name="Scholz U."/>
            <person name="Mascher M."/>
            <person name="Fiebig A."/>
        </authorList>
    </citation>
    <scope>NUCLEOTIDE SEQUENCE [LARGE SCALE GENOMIC DNA]</scope>
</reference>